<evidence type="ECO:0000313" key="2">
    <source>
        <dbReference type="Proteomes" id="UP001549749"/>
    </source>
</evidence>
<dbReference type="EMBL" id="JBEXAC010000001">
    <property type="protein sequence ID" value="MET6997700.1"/>
    <property type="molecule type" value="Genomic_DNA"/>
</dbReference>
<evidence type="ECO:0000313" key="1">
    <source>
        <dbReference type="EMBL" id="MET6997700.1"/>
    </source>
</evidence>
<dbReference type="RefSeq" id="WP_354660335.1">
    <property type="nucleotide sequence ID" value="NZ_JBEXAC010000001.1"/>
</dbReference>
<sequence length="81" mass="9128">MEPFILDFDLEGKNYLVQVTELQLNGITQFVAEVNADRKVVYTLQKNGTLQPDGDKIRDVPLLNAIATRILELKNAVERNG</sequence>
<gene>
    <name evidence="1" type="ORF">ABR189_09990</name>
</gene>
<reference evidence="1 2" key="1">
    <citation type="submission" date="2024-06" db="EMBL/GenBank/DDBJ databases">
        <title>Chitinophaga defluvii sp. nov., isolated from municipal sewage.</title>
        <authorList>
            <person name="Zhang L."/>
        </authorList>
    </citation>
    <scope>NUCLEOTIDE SEQUENCE [LARGE SCALE GENOMIC DNA]</scope>
    <source>
        <strain evidence="1 2">H8</strain>
    </source>
</reference>
<accession>A0ABV2T5Q1</accession>
<keyword evidence="2" id="KW-1185">Reference proteome</keyword>
<dbReference type="Proteomes" id="UP001549749">
    <property type="component" value="Unassembled WGS sequence"/>
</dbReference>
<organism evidence="1 2">
    <name type="scientific">Chitinophaga defluvii</name>
    <dbReference type="NCBI Taxonomy" id="3163343"/>
    <lineage>
        <taxon>Bacteria</taxon>
        <taxon>Pseudomonadati</taxon>
        <taxon>Bacteroidota</taxon>
        <taxon>Chitinophagia</taxon>
        <taxon>Chitinophagales</taxon>
        <taxon>Chitinophagaceae</taxon>
        <taxon>Chitinophaga</taxon>
    </lineage>
</organism>
<proteinExistence type="predicted"/>
<comment type="caution">
    <text evidence="1">The sequence shown here is derived from an EMBL/GenBank/DDBJ whole genome shotgun (WGS) entry which is preliminary data.</text>
</comment>
<name>A0ABV2T5Q1_9BACT</name>
<protein>
    <submittedName>
        <fullName evidence="1">Uncharacterized protein</fullName>
    </submittedName>
</protein>